<evidence type="ECO:0000313" key="1">
    <source>
        <dbReference type="EMBL" id="GBM21872.1"/>
    </source>
</evidence>
<dbReference type="EMBL" id="BGPR01000468">
    <property type="protein sequence ID" value="GBM21872.1"/>
    <property type="molecule type" value="Genomic_DNA"/>
</dbReference>
<dbReference type="Proteomes" id="UP000499080">
    <property type="component" value="Unassembled WGS sequence"/>
</dbReference>
<protein>
    <submittedName>
        <fullName evidence="1">Uncharacterized protein</fullName>
    </submittedName>
</protein>
<accession>A0A4Y2DY96</accession>
<name>A0A4Y2DY96_ARAVE</name>
<organism evidence="1 2">
    <name type="scientific">Araneus ventricosus</name>
    <name type="common">Orbweaver spider</name>
    <name type="synonym">Epeira ventricosa</name>
    <dbReference type="NCBI Taxonomy" id="182803"/>
    <lineage>
        <taxon>Eukaryota</taxon>
        <taxon>Metazoa</taxon>
        <taxon>Ecdysozoa</taxon>
        <taxon>Arthropoda</taxon>
        <taxon>Chelicerata</taxon>
        <taxon>Arachnida</taxon>
        <taxon>Araneae</taxon>
        <taxon>Araneomorphae</taxon>
        <taxon>Entelegynae</taxon>
        <taxon>Araneoidea</taxon>
        <taxon>Araneidae</taxon>
        <taxon>Araneus</taxon>
    </lineage>
</organism>
<evidence type="ECO:0000313" key="2">
    <source>
        <dbReference type="Proteomes" id="UP000499080"/>
    </source>
</evidence>
<sequence length="87" mass="10195">MRRYDSANLLQWEIPNASVKMATVQQKARLWFPESKSIVTVQRCIEIVILQVRTPSILGMRNFRKQEMLIVGKVLGDHRWQMKLLNG</sequence>
<reference evidence="1 2" key="1">
    <citation type="journal article" date="2019" name="Sci. Rep.">
        <title>Orb-weaving spider Araneus ventricosus genome elucidates the spidroin gene catalogue.</title>
        <authorList>
            <person name="Kono N."/>
            <person name="Nakamura H."/>
            <person name="Ohtoshi R."/>
            <person name="Moran D.A.P."/>
            <person name="Shinohara A."/>
            <person name="Yoshida Y."/>
            <person name="Fujiwara M."/>
            <person name="Mori M."/>
            <person name="Tomita M."/>
            <person name="Arakawa K."/>
        </authorList>
    </citation>
    <scope>NUCLEOTIDE SEQUENCE [LARGE SCALE GENOMIC DNA]</scope>
</reference>
<gene>
    <name evidence="1" type="ORF">AVEN_32858_1</name>
</gene>
<dbReference type="AlphaFoldDB" id="A0A4Y2DY96"/>
<comment type="caution">
    <text evidence="1">The sequence shown here is derived from an EMBL/GenBank/DDBJ whole genome shotgun (WGS) entry which is preliminary data.</text>
</comment>
<keyword evidence="2" id="KW-1185">Reference proteome</keyword>
<proteinExistence type="predicted"/>